<keyword evidence="6" id="KW-0804">Transcription</keyword>
<dbReference type="RefSeq" id="XP_002741053.1">
    <property type="nucleotide sequence ID" value="XM_002741007.1"/>
</dbReference>
<gene>
    <name evidence="11" type="primary">LOC100366425</name>
</gene>
<feature type="domain" description="BHLH" evidence="9">
    <location>
        <begin position="88"/>
        <end position="140"/>
    </location>
</feature>
<name>A0ABM0GZT8_SACKO</name>
<evidence type="ECO:0000256" key="2">
    <source>
        <dbReference type="ARBA" id="ARBA00022782"/>
    </source>
</evidence>
<dbReference type="Gene3D" id="4.10.280.10">
    <property type="entry name" value="Helix-loop-helix DNA-binding domain"/>
    <property type="match status" value="1"/>
</dbReference>
<evidence type="ECO:0000259" key="9">
    <source>
        <dbReference type="PROSITE" id="PS50888"/>
    </source>
</evidence>
<evidence type="ECO:0000313" key="10">
    <source>
        <dbReference type="Proteomes" id="UP000694865"/>
    </source>
</evidence>
<dbReference type="PROSITE" id="PS50888">
    <property type="entry name" value="BHLH"/>
    <property type="match status" value="1"/>
</dbReference>
<organism evidence="10 11">
    <name type="scientific">Saccoglossus kowalevskii</name>
    <name type="common">Acorn worm</name>
    <dbReference type="NCBI Taxonomy" id="10224"/>
    <lineage>
        <taxon>Eukaryota</taxon>
        <taxon>Metazoa</taxon>
        <taxon>Hemichordata</taxon>
        <taxon>Enteropneusta</taxon>
        <taxon>Harrimaniidae</taxon>
        <taxon>Saccoglossus</taxon>
    </lineage>
</organism>
<dbReference type="Proteomes" id="UP000694865">
    <property type="component" value="Unplaced"/>
</dbReference>
<keyword evidence="3" id="KW-0524">Neurogenesis</keyword>
<dbReference type="InterPro" id="IPR036638">
    <property type="entry name" value="HLH_DNA-bd_sf"/>
</dbReference>
<feature type="compositionally biased region" description="Basic residues" evidence="8">
    <location>
        <begin position="50"/>
        <end position="59"/>
    </location>
</feature>
<keyword evidence="7" id="KW-0539">Nucleus</keyword>
<keyword evidence="4" id="KW-0805">Transcription regulation</keyword>
<feature type="compositionally biased region" description="Acidic residues" evidence="8">
    <location>
        <begin position="16"/>
        <end position="33"/>
    </location>
</feature>
<keyword evidence="1" id="KW-0217">Developmental protein</keyword>
<keyword evidence="10" id="KW-1185">Reference proteome</keyword>
<evidence type="ECO:0000256" key="4">
    <source>
        <dbReference type="ARBA" id="ARBA00023015"/>
    </source>
</evidence>
<dbReference type="SMART" id="SM00353">
    <property type="entry name" value="HLH"/>
    <property type="match status" value="1"/>
</dbReference>
<evidence type="ECO:0000256" key="3">
    <source>
        <dbReference type="ARBA" id="ARBA00022902"/>
    </source>
</evidence>
<dbReference type="PANTHER" id="PTHR19290">
    <property type="entry name" value="BASIC HELIX-LOOP-HELIX PROTEIN NEUROGENIN-RELATED"/>
    <property type="match status" value="1"/>
</dbReference>
<evidence type="ECO:0000256" key="7">
    <source>
        <dbReference type="ARBA" id="ARBA00023242"/>
    </source>
</evidence>
<dbReference type="SUPFAM" id="SSF47459">
    <property type="entry name" value="HLH, helix-loop-helix DNA-binding domain"/>
    <property type="match status" value="1"/>
</dbReference>
<protein>
    <submittedName>
        <fullName evidence="11">Neurogenic differentiation factor 1-like</fullName>
    </submittedName>
</protein>
<dbReference type="Pfam" id="PF12533">
    <property type="entry name" value="Neuro_bHLH"/>
    <property type="match status" value="1"/>
</dbReference>
<dbReference type="Pfam" id="PF00010">
    <property type="entry name" value="HLH"/>
    <property type="match status" value="1"/>
</dbReference>
<evidence type="ECO:0000256" key="8">
    <source>
        <dbReference type="SAM" id="MobiDB-lite"/>
    </source>
</evidence>
<dbReference type="CDD" id="cd19721">
    <property type="entry name" value="bHLH_TS_NeuroD4_ATOH3"/>
    <property type="match status" value="1"/>
</dbReference>
<dbReference type="GeneID" id="100366425"/>
<feature type="region of interest" description="Disordered" evidence="8">
    <location>
        <begin position="1"/>
        <end position="80"/>
    </location>
</feature>
<keyword evidence="2" id="KW-0221">Differentiation</keyword>
<sequence length="360" mass="39976">MTKIKDQIIDVYGSDAIEETSEGEEMLTDDDCGDPCGDGSKSSKRDYTLRRRRQPRKQKRDSGEKPTPKRRGPKKKRMTKARLLKFKQRRLKANARERNRMHGLNEALDNLREVVPCYSKTQKLSKIETLRLAKNYIAALSNILESDTVPDTVSFAQTLSKGLSQPTTNLVAGCMQLNPRTLLPESSSCKQFNFSFWPEKSNFEPAVLGTVDSGSNVILNFLEAKINGTFGAGMDSDAGSGTAYSSCDSTVTSPTPTTYHGRMSYFPAVSKENLENVRNPQQLSMNHQDVFQNMAALMASPTAHFIQNMGLNLNSLRKIAEDSSSHCDISLDEFIHYDSPSSLVDQGYLMEGAADGVFDN</sequence>
<evidence type="ECO:0000256" key="6">
    <source>
        <dbReference type="ARBA" id="ARBA00023163"/>
    </source>
</evidence>
<dbReference type="InterPro" id="IPR011598">
    <property type="entry name" value="bHLH_dom"/>
</dbReference>
<reference evidence="11" key="1">
    <citation type="submission" date="2025-08" db="UniProtKB">
        <authorList>
            <consortium name="RefSeq"/>
        </authorList>
    </citation>
    <scope>IDENTIFICATION</scope>
    <source>
        <tissue evidence="11">Testes</tissue>
    </source>
</reference>
<keyword evidence="5" id="KW-0238">DNA-binding</keyword>
<dbReference type="PANTHER" id="PTHR19290:SF134">
    <property type="entry name" value="NEUROGENIC DIFFERENTIATION FACTOR 1"/>
    <property type="match status" value="1"/>
</dbReference>
<feature type="compositionally biased region" description="Basic residues" evidence="8">
    <location>
        <begin position="68"/>
        <end position="80"/>
    </location>
</feature>
<dbReference type="InterPro" id="IPR050359">
    <property type="entry name" value="bHLH_transcription_factors"/>
</dbReference>
<evidence type="ECO:0000313" key="11">
    <source>
        <dbReference type="RefSeq" id="XP_002741053.1"/>
    </source>
</evidence>
<evidence type="ECO:0000256" key="1">
    <source>
        <dbReference type="ARBA" id="ARBA00022473"/>
    </source>
</evidence>
<accession>A0ABM0GZT8</accession>
<evidence type="ECO:0000256" key="5">
    <source>
        <dbReference type="ARBA" id="ARBA00023125"/>
    </source>
</evidence>
<proteinExistence type="predicted"/>
<dbReference type="InterPro" id="IPR022575">
    <property type="entry name" value="NeuroD_DUF"/>
</dbReference>